<dbReference type="Proteomes" id="UP001148838">
    <property type="component" value="Unassembled WGS sequence"/>
</dbReference>
<name>A0ABQ8SR83_PERAM</name>
<feature type="non-terminal residue" evidence="3">
    <location>
        <position position="1"/>
    </location>
</feature>
<feature type="domain" description="RH2" evidence="2">
    <location>
        <begin position="62"/>
        <end position="133"/>
    </location>
</feature>
<reference evidence="3 4" key="1">
    <citation type="journal article" date="2022" name="Allergy">
        <title>Genome assembly and annotation of Periplaneta americana reveal a comprehensive cockroach allergen profile.</title>
        <authorList>
            <person name="Wang L."/>
            <person name="Xiong Q."/>
            <person name="Saelim N."/>
            <person name="Wang L."/>
            <person name="Nong W."/>
            <person name="Wan A.T."/>
            <person name="Shi M."/>
            <person name="Liu X."/>
            <person name="Cao Q."/>
            <person name="Hui J.H.L."/>
            <person name="Sookrung N."/>
            <person name="Leung T.F."/>
            <person name="Tungtrongchitr A."/>
            <person name="Tsui S.K.W."/>
        </authorList>
    </citation>
    <scope>NUCLEOTIDE SEQUENCE [LARGE SCALE GENOMIC DNA]</scope>
    <source>
        <strain evidence="3">PWHHKU_190912</strain>
    </source>
</reference>
<dbReference type="PANTHER" id="PTHR13886:SF4">
    <property type="entry name" value="JNK-INTERACTING PROTEIN 3"/>
    <property type="match status" value="1"/>
</dbReference>
<feature type="compositionally biased region" description="Basic and acidic residues" evidence="1">
    <location>
        <begin position="39"/>
        <end position="51"/>
    </location>
</feature>
<dbReference type="EMBL" id="JAJSOF020000021">
    <property type="protein sequence ID" value="KAJ4436508.1"/>
    <property type="molecule type" value="Genomic_DNA"/>
</dbReference>
<dbReference type="InterPro" id="IPR039911">
    <property type="entry name" value="JIP3/JIP4"/>
</dbReference>
<sequence length="173" mass="20696">LLSNSEQEILREEIKSLYALKGRLGQRIQELEDELKRVREEAERTAKASKSDDEEDVPMAQRKRFTRVEMARVLMERNQYKERFMELQEAVRWTEMIRASRNDPTLDKKSKQSIWKFFSNLFSTTERPQRKPLPYVNVRYNAPTHHVSPALDTMRKRSLNDRKRGFDFMDGEL</sequence>
<dbReference type="InterPro" id="IPR034744">
    <property type="entry name" value="RH2"/>
</dbReference>
<proteinExistence type="predicted"/>
<feature type="region of interest" description="Disordered" evidence="1">
    <location>
        <begin position="39"/>
        <end position="59"/>
    </location>
</feature>
<dbReference type="PROSITE" id="PS51777">
    <property type="entry name" value="RH2"/>
    <property type="match status" value="1"/>
</dbReference>
<keyword evidence="3" id="KW-0418">Kinase</keyword>
<evidence type="ECO:0000256" key="1">
    <source>
        <dbReference type="SAM" id="MobiDB-lite"/>
    </source>
</evidence>
<evidence type="ECO:0000313" key="4">
    <source>
        <dbReference type="Proteomes" id="UP001148838"/>
    </source>
</evidence>
<dbReference type="GO" id="GO:0016301">
    <property type="term" value="F:kinase activity"/>
    <property type="evidence" value="ECO:0007669"/>
    <property type="project" value="UniProtKB-KW"/>
</dbReference>
<keyword evidence="4" id="KW-1185">Reference proteome</keyword>
<organism evidence="3 4">
    <name type="scientific">Periplaneta americana</name>
    <name type="common">American cockroach</name>
    <name type="synonym">Blatta americana</name>
    <dbReference type="NCBI Taxonomy" id="6978"/>
    <lineage>
        <taxon>Eukaryota</taxon>
        <taxon>Metazoa</taxon>
        <taxon>Ecdysozoa</taxon>
        <taxon>Arthropoda</taxon>
        <taxon>Hexapoda</taxon>
        <taxon>Insecta</taxon>
        <taxon>Pterygota</taxon>
        <taxon>Neoptera</taxon>
        <taxon>Polyneoptera</taxon>
        <taxon>Dictyoptera</taxon>
        <taxon>Blattodea</taxon>
        <taxon>Blattoidea</taxon>
        <taxon>Blattidae</taxon>
        <taxon>Blattinae</taxon>
        <taxon>Periplaneta</taxon>
    </lineage>
</organism>
<accession>A0ABQ8SR83</accession>
<dbReference type="PANTHER" id="PTHR13886">
    <property type="entry name" value="JNK/SAPK-ASSOCIATED PROTEIN"/>
    <property type="match status" value="1"/>
</dbReference>
<protein>
    <submittedName>
        <fullName evidence="3">C-Jun-amino-terminal kinase-interacting protein 4</fullName>
    </submittedName>
</protein>
<evidence type="ECO:0000259" key="2">
    <source>
        <dbReference type="PROSITE" id="PS51777"/>
    </source>
</evidence>
<evidence type="ECO:0000313" key="3">
    <source>
        <dbReference type="EMBL" id="KAJ4436508.1"/>
    </source>
</evidence>
<gene>
    <name evidence="3" type="primary">SPAG9</name>
    <name evidence="3" type="ORF">ANN_16539</name>
</gene>
<keyword evidence="3" id="KW-0808">Transferase</keyword>
<comment type="caution">
    <text evidence="3">The sequence shown here is derived from an EMBL/GenBank/DDBJ whole genome shotgun (WGS) entry which is preliminary data.</text>
</comment>